<dbReference type="AlphaFoldDB" id="A0A7W5F803"/>
<dbReference type="EMBL" id="JACHXG010000003">
    <property type="protein sequence ID" value="MBB3088735.1"/>
    <property type="molecule type" value="Genomic_DNA"/>
</dbReference>
<dbReference type="Proteomes" id="UP000577707">
    <property type="component" value="Unassembled WGS sequence"/>
</dbReference>
<dbReference type="InterPro" id="IPR052907">
    <property type="entry name" value="Beta-lactamase/esterase"/>
</dbReference>
<sequence length="384" mass="40957">MTATTPDPHTVQGDCIPAYAPLRDLLARNLSAGADLGASVAVIRDGEIVADLWGGEARPGEAWQEDTIVRVWSVTKTMAALTALVLADSGQLDLDAPVADYWPSFADERILVRHLLSHTSGMSGWTEQLSTEALLDLPLANEMLARQKPWFEPGSGSGYHMVSYGHLVDGLVRGVTGKPLSEVFAELVARPLGADFHLGVPETELGRCADLEAPPPGGIDVAALPEGNLMIPTLVNPKLDPAAFNTAPMRTVSLAGINGHGNARSIARIQSAVSHGGEVGGVRLLSPATIERIFEVQADGVDQVLLTPMRWGIGYGLPQPVAAPAVPEGRVCWWTGYGGAIVVNDLERRVTVAYAMNRMTQHMTSSERTDAYVRTAFECVEAAR</sequence>
<dbReference type="SUPFAM" id="SSF56601">
    <property type="entry name" value="beta-lactamase/transpeptidase-like"/>
    <property type="match status" value="1"/>
</dbReference>
<evidence type="ECO:0000313" key="2">
    <source>
        <dbReference type="EMBL" id="MBB3088735.1"/>
    </source>
</evidence>
<comment type="caution">
    <text evidence="2">The sequence shown here is derived from an EMBL/GenBank/DDBJ whole genome shotgun (WGS) entry which is preliminary data.</text>
</comment>
<dbReference type="InterPro" id="IPR012338">
    <property type="entry name" value="Beta-lactam/transpept-like"/>
</dbReference>
<organism evidence="2 3">
    <name type="scientific">Nocardioides albus</name>
    <dbReference type="NCBI Taxonomy" id="1841"/>
    <lineage>
        <taxon>Bacteria</taxon>
        <taxon>Bacillati</taxon>
        <taxon>Actinomycetota</taxon>
        <taxon>Actinomycetes</taxon>
        <taxon>Propionibacteriales</taxon>
        <taxon>Nocardioidaceae</taxon>
        <taxon>Nocardioides</taxon>
    </lineage>
</organism>
<dbReference type="PANTHER" id="PTHR43319:SF3">
    <property type="entry name" value="BETA-LACTAMASE-RELATED DOMAIN-CONTAINING PROTEIN"/>
    <property type="match status" value="1"/>
</dbReference>
<dbReference type="RefSeq" id="WP_183544085.1">
    <property type="nucleotide sequence ID" value="NZ_BMQT01000003.1"/>
</dbReference>
<accession>A0A7W5F803</accession>
<reference evidence="2 3" key="1">
    <citation type="submission" date="2020-08" db="EMBL/GenBank/DDBJ databases">
        <title>Genomic Encyclopedia of Type Strains, Phase III (KMG-III): the genomes of soil and plant-associated and newly described type strains.</title>
        <authorList>
            <person name="Whitman W."/>
        </authorList>
    </citation>
    <scope>NUCLEOTIDE SEQUENCE [LARGE SCALE GENOMIC DNA]</scope>
    <source>
        <strain evidence="2 3">CECT 3302</strain>
    </source>
</reference>
<feature type="domain" description="Beta-lactamase-related" evidence="1">
    <location>
        <begin position="28"/>
        <end position="371"/>
    </location>
</feature>
<name>A0A7W5F803_9ACTN</name>
<keyword evidence="3" id="KW-1185">Reference proteome</keyword>
<evidence type="ECO:0000259" key="1">
    <source>
        <dbReference type="Pfam" id="PF00144"/>
    </source>
</evidence>
<dbReference type="PANTHER" id="PTHR43319">
    <property type="entry name" value="BETA-LACTAMASE-RELATED"/>
    <property type="match status" value="1"/>
</dbReference>
<gene>
    <name evidence="2" type="ORF">FHS12_001676</name>
</gene>
<proteinExistence type="predicted"/>
<dbReference type="Gene3D" id="3.40.710.10">
    <property type="entry name" value="DD-peptidase/beta-lactamase superfamily"/>
    <property type="match status" value="1"/>
</dbReference>
<evidence type="ECO:0000313" key="3">
    <source>
        <dbReference type="Proteomes" id="UP000577707"/>
    </source>
</evidence>
<dbReference type="InterPro" id="IPR001466">
    <property type="entry name" value="Beta-lactam-related"/>
</dbReference>
<dbReference type="Pfam" id="PF00144">
    <property type="entry name" value="Beta-lactamase"/>
    <property type="match status" value="1"/>
</dbReference>
<protein>
    <submittedName>
        <fullName evidence="2">CubicO group peptidase (Beta-lactamase class C family)</fullName>
    </submittedName>
</protein>